<dbReference type="Pfam" id="PF07676">
    <property type="entry name" value="PD40"/>
    <property type="match status" value="2"/>
</dbReference>
<dbReference type="RefSeq" id="WP_063382612.1">
    <property type="nucleotide sequence ID" value="NZ_AUXX01000045.1"/>
</dbReference>
<reference evidence="1 2" key="1">
    <citation type="submission" date="2013-07" db="EMBL/GenBank/DDBJ databases">
        <title>Comparative Genomic and Metabolomic Analysis of Twelve Strains of Pseudoalteromonas luteoviolacea.</title>
        <authorList>
            <person name="Vynne N.G."/>
            <person name="Mansson M."/>
            <person name="Gram L."/>
        </authorList>
    </citation>
    <scope>NUCLEOTIDE SEQUENCE [LARGE SCALE GENOMIC DNA]</scope>
    <source>
        <strain evidence="1 2">S4060-1</strain>
    </source>
</reference>
<proteinExistence type="predicted"/>
<name>A0A162C3E2_9GAMM</name>
<organism evidence="1 2">
    <name type="scientific">Pseudoalteromonas luteoviolacea S4060-1</name>
    <dbReference type="NCBI Taxonomy" id="1365257"/>
    <lineage>
        <taxon>Bacteria</taxon>
        <taxon>Pseudomonadati</taxon>
        <taxon>Pseudomonadota</taxon>
        <taxon>Gammaproteobacteria</taxon>
        <taxon>Alteromonadales</taxon>
        <taxon>Pseudoalteromonadaceae</taxon>
        <taxon>Pseudoalteromonas</taxon>
    </lineage>
</organism>
<evidence type="ECO:0000313" key="2">
    <source>
        <dbReference type="Proteomes" id="UP000076661"/>
    </source>
</evidence>
<dbReference type="PATRIC" id="fig|1365257.3.peg.4393"/>
<protein>
    <recommendedName>
        <fullName evidence="3">WD40-like Beta Propeller Repeat</fullName>
    </recommendedName>
</protein>
<dbReference type="InterPro" id="IPR011659">
    <property type="entry name" value="WD40"/>
</dbReference>
<dbReference type="AlphaFoldDB" id="A0A162C3E2"/>
<dbReference type="EMBL" id="AUXX01000045">
    <property type="protein sequence ID" value="KZN61504.1"/>
    <property type="molecule type" value="Genomic_DNA"/>
</dbReference>
<dbReference type="SUPFAM" id="SSF82171">
    <property type="entry name" value="DPP6 N-terminal domain-like"/>
    <property type="match status" value="1"/>
</dbReference>
<evidence type="ECO:0000313" key="1">
    <source>
        <dbReference type="EMBL" id="KZN61504.1"/>
    </source>
</evidence>
<evidence type="ECO:0008006" key="3">
    <source>
        <dbReference type="Google" id="ProtNLM"/>
    </source>
</evidence>
<accession>A0A162C3E2</accession>
<dbReference type="Proteomes" id="UP000076661">
    <property type="component" value="Unassembled WGS sequence"/>
</dbReference>
<comment type="caution">
    <text evidence="1">The sequence shown here is derived from an EMBL/GenBank/DDBJ whole genome shotgun (WGS) entry which is preliminary data.</text>
</comment>
<sequence>MKTSLHTFLFSISAAILTNQATANEQIKPLIGEYLGQKKPGNTPSVFAPGHVSGKHRDVNAFFSPNMTEFYFTRMDLKLETWDLISYTLEDGQWRESIVGPRVGRPLISPDGETMHLGQYYMTRNSCGWSHLKRLDPPFSRKDWGIMRLSASRSGTYILDDYKNGDIIRISKVINGERQAPKAMGPEINTGKYNAHPFIAPDDSYIIWDGVRESGFGDSDLYISFRKPDGTWSDALNMGETINTPVREASASITPDGKYLFFNRATKNNDSDIYWVDAQIIKTLKKRVKM</sequence>
<gene>
    <name evidence="1" type="ORF">N478_05375</name>
</gene>